<organism evidence="2 3">
    <name type="scientific">Thauera mechernichensis</name>
    <dbReference type="NCBI Taxonomy" id="82788"/>
    <lineage>
        <taxon>Bacteria</taxon>
        <taxon>Pseudomonadati</taxon>
        <taxon>Pseudomonadota</taxon>
        <taxon>Betaproteobacteria</taxon>
        <taxon>Rhodocyclales</taxon>
        <taxon>Zoogloeaceae</taxon>
        <taxon>Thauera</taxon>
    </lineage>
</organism>
<keyword evidence="3" id="KW-1185">Reference proteome</keyword>
<gene>
    <name evidence="2" type="ORF">ACFQ4M_18015</name>
</gene>
<name>A0ABW3WKZ3_9RHOO</name>
<feature type="signal peptide" evidence="1">
    <location>
        <begin position="1"/>
        <end position="35"/>
    </location>
</feature>
<reference evidence="3" key="1">
    <citation type="journal article" date="2019" name="Int. J. Syst. Evol. Microbiol.">
        <title>The Global Catalogue of Microorganisms (GCM) 10K type strain sequencing project: providing services to taxonomists for standard genome sequencing and annotation.</title>
        <authorList>
            <consortium name="The Broad Institute Genomics Platform"/>
            <consortium name="The Broad Institute Genome Sequencing Center for Infectious Disease"/>
            <person name="Wu L."/>
            <person name="Ma J."/>
        </authorList>
    </citation>
    <scope>NUCLEOTIDE SEQUENCE [LARGE SCALE GENOMIC DNA]</scope>
    <source>
        <strain evidence="3">CCUG 48884</strain>
    </source>
</reference>
<comment type="caution">
    <text evidence="2">The sequence shown here is derived from an EMBL/GenBank/DDBJ whole genome shotgun (WGS) entry which is preliminary data.</text>
</comment>
<accession>A0ABW3WKZ3</accession>
<dbReference type="Proteomes" id="UP001597158">
    <property type="component" value="Unassembled WGS sequence"/>
</dbReference>
<proteinExistence type="predicted"/>
<dbReference type="RefSeq" id="WP_277833141.1">
    <property type="nucleotide sequence ID" value="NZ_JARQZE010000006.1"/>
</dbReference>
<protein>
    <submittedName>
        <fullName evidence="2">Uncharacterized protein</fullName>
    </submittedName>
</protein>
<evidence type="ECO:0000313" key="3">
    <source>
        <dbReference type="Proteomes" id="UP001597158"/>
    </source>
</evidence>
<evidence type="ECO:0000313" key="2">
    <source>
        <dbReference type="EMBL" id="MFD1265473.1"/>
    </source>
</evidence>
<evidence type="ECO:0000256" key="1">
    <source>
        <dbReference type="SAM" id="SignalP"/>
    </source>
</evidence>
<keyword evidence="1" id="KW-0732">Signal</keyword>
<feature type="chain" id="PRO_5046361502" evidence="1">
    <location>
        <begin position="36"/>
        <end position="196"/>
    </location>
</feature>
<sequence length="196" mass="20518">MDTAHTPTPAACKRARAIACTCIAIALLAPAGAYAAEIVTAAIGPGTEADHELELICSELKDSDHTRLVLRLLQPAAGAPAAITRFEIVTPEFLWPAPGQAESARFAAGLSDASPDLAAALRFETLHDAAGALRLVDFHAIDPDAVAFEGLRGSLAMHEPWQDGRALASLFYAGAGNRLQLVAVQCSRIVLARADD</sequence>
<dbReference type="EMBL" id="JBHTMC010000034">
    <property type="protein sequence ID" value="MFD1265473.1"/>
    <property type="molecule type" value="Genomic_DNA"/>
</dbReference>